<evidence type="ECO:0000256" key="3">
    <source>
        <dbReference type="ARBA" id="ARBA00004922"/>
    </source>
</evidence>
<evidence type="ECO:0000256" key="9">
    <source>
        <dbReference type="ARBA" id="ARBA00022989"/>
    </source>
</evidence>
<feature type="transmembrane region" description="Helical" evidence="11">
    <location>
        <begin position="102"/>
        <end position="120"/>
    </location>
</feature>
<reference evidence="12 13" key="1">
    <citation type="submission" date="2023-10" db="EMBL/GenBank/DDBJ databases">
        <authorList>
            <person name="Maclean D."/>
            <person name="Macfadyen A."/>
        </authorList>
    </citation>
    <scope>NUCLEOTIDE SEQUENCE [LARGE SCALE GENOMIC DNA]</scope>
</reference>
<evidence type="ECO:0000256" key="11">
    <source>
        <dbReference type="RuleBase" id="RU361136"/>
    </source>
</evidence>
<dbReference type="GO" id="GO:0006487">
    <property type="term" value="P:protein N-linked glycosylation"/>
    <property type="evidence" value="ECO:0007669"/>
    <property type="project" value="TreeGrafter"/>
</dbReference>
<keyword evidence="7" id="KW-0053">Apoptosis</keyword>
<gene>
    <name evidence="12" type="ORF">CVIRNUC_001467</name>
</gene>
<evidence type="ECO:0000256" key="1">
    <source>
        <dbReference type="ARBA" id="ARBA00002791"/>
    </source>
</evidence>
<organism evidence="12 13">
    <name type="scientific">Coccomyxa viridis</name>
    <dbReference type="NCBI Taxonomy" id="1274662"/>
    <lineage>
        <taxon>Eukaryota</taxon>
        <taxon>Viridiplantae</taxon>
        <taxon>Chlorophyta</taxon>
        <taxon>core chlorophytes</taxon>
        <taxon>Trebouxiophyceae</taxon>
        <taxon>Trebouxiophyceae incertae sedis</taxon>
        <taxon>Coccomyxaceae</taxon>
        <taxon>Coccomyxa</taxon>
    </lineage>
</organism>
<comment type="similarity">
    <text evidence="4 11">Belongs to the DAD/OST2 family.</text>
</comment>
<dbReference type="Pfam" id="PF02109">
    <property type="entry name" value="DAD"/>
    <property type="match status" value="1"/>
</dbReference>
<comment type="function">
    <text evidence="1 11">Subunit of the oligosaccharyl transferase (OST) complex that catalyzes the initial transfer of a defined glycan (Glc(3)Man(9)GlcNAc(2) in eukaryotes) from the lipid carrier dolichol-pyrophosphate to an asparagine residue within an Asn-X-Ser/Thr consensus motif in nascent polypeptide chains, the first step in protein N-glycosylation. N-glycosylation occurs cotranslationally and the complex associates with the Sec61 complex at the channel-forming translocon complex that mediates protein translocation across the endoplasmic reticulum (ER). All subunits are required for a maximal enzyme activity.</text>
</comment>
<protein>
    <recommendedName>
        <fullName evidence="11">Dolichyl-diphosphooligosaccharide--protein glycosyltransferase subunit DAD1</fullName>
        <shortName evidence="11">Oligosaccharyl transferase subunit DAD1</shortName>
    </recommendedName>
</protein>
<dbReference type="EMBL" id="CAUYUE010000002">
    <property type="protein sequence ID" value="CAK0743400.1"/>
    <property type="molecule type" value="Genomic_DNA"/>
</dbReference>
<keyword evidence="8 11" id="KW-0256">Endoplasmic reticulum</keyword>
<dbReference type="InterPro" id="IPR003038">
    <property type="entry name" value="DAD/Ost2"/>
</dbReference>
<sequence>MKTVRAQLRSVQDNARLIVNSFISEYEKTPIRLKIIDAFIVYALLTCASQFLYCFVVGSFPFNSFLSGFFCSLGFFVLMVSLRMQVDPSSTEFKSLLLERAYADVIFCGCLLFLIVWNFMG</sequence>
<comment type="subcellular location">
    <subcellularLocation>
        <location evidence="2 11">Endoplasmic reticulum membrane</location>
        <topology evidence="2 11">Multi-pass membrane protein</topology>
    </subcellularLocation>
</comment>
<evidence type="ECO:0000256" key="5">
    <source>
        <dbReference type="ARBA" id="ARBA00011157"/>
    </source>
</evidence>
<evidence type="ECO:0000256" key="4">
    <source>
        <dbReference type="ARBA" id="ARBA00009386"/>
    </source>
</evidence>
<proteinExistence type="inferred from homology"/>
<dbReference type="GO" id="GO:0008250">
    <property type="term" value="C:oligosaccharyltransferase complex"/>
    <property type="evidence" value="ECO:0007669"/>
    <property type="project" value="InterPro"/>
</dbReference>
<feature type="transmembrane region" description="Helical" evidence="11">
    <location>
        <begin position="64"/>
        <end position="82"/>
    </location>
</feature>
<comment type="subunit">
    <text evidence="5 11">Component of the oligosaccharyltransferase (OST) complex.</text>
</comment>
<comment type="pathway">
    <text evidence="3 11">Protein modification; protein glycosylation.</text>
</comment>
<dbReference type="PANTHER" id="PTHR10705:SF0">
    <property type="entry name" value="DOLICHYL-DIPHOSPHOOLIGOSACCHARIDE--PROTEIN GLYCOSYLTRANSFERASE SUBUNIT DAD1"/>
    <property type="match status" value="1"/>
</dbReference>
<keyword evidence="13" id="KW-1185">Reference proteome</keyword>
<dbReference type="PIRSF" id="PIRSF005588">
    <property type="entry name" value="DAD"/>
    <property type="match status" value="1"/>
</dbReference>
<accession>A0AAV1HUX6</accession>
<evidence type="ECO:0000256" key="6">
    <source>
        <dbReference type="ARBA" id="ARBA00022692"/>
    </source>
</evidence>
<evidence type="ECO:0000313" key="13">
    <source>
        <dbReference type="Proteomes" id="UP001314263"/>
    </source>
</evidence>
<evidence type="ECO:0000256" key="10">
    <source>
        <dbReference type="ARBA" id="ARBA00023136"/>
    </source>
</evidence>
<evidence type="ECO:0000313" key="12">
    <source>
        <dbReference type="EMBL" id="CAK0743400.1"/>
    </source>
</evidence>
<evidence type="ECO:0000256" key="8">
    <source>
        <dbReference type="ARBA" id="ARBA00022824"/>
    </source>
</evidence>
<name>A0AAV1HUX6_9CHLO</name>
<evidence type="ECO:0000256" key="7">
    <source>
        <dbReference type="ARBA" id="ARBA00022703"/>
    </source>
</evidence>
<evidence type="ECO:0000256" key="2">
    <source>
        <dbReference type="ARBA" id="ARBA00004477"/>
    </source>
</evidence>
<dbReference type="PANTHER" id="PTHR10705">
    <property type="entry name" value="DOLICHYL-DIPHOSPHOOLIGOSACCHARIDE--PROTEIN GLYCOSYLTRANSFERASE SUBUNIT DAD1"/>
    <property type="match status" value="1"/>
</dbReference>
<keyword evidence="6 11" id="KW-0812">Transmembrane</keyword>
<comment type="caution">
    <text evidence="12">The sequence shown here is derived from an EMBL/GenBank/DDBJ whole genome shotgun (WGS) entry which is preliminary data.</text>
</comment>
<feature type="transmembrane region" description="Helical" evidence="11">
    <location>
        <begin position="38"/>
        <end position="58"/>
    </location>
</feature>
<dbReference type="AlphaFoldDB" id="A0AAV1HUX6"/>
<keyword evidence="10 11" id="KW-0472">Membrane</keyword>
<dbReference type="Proteomes" id="UP001314263">
    <property type="component" value="Unassembled WGS sequence"/>
</dbReference>
<keyword evidence="9 11" id="KW-1133">Transmembrane helix</keyword>